<accession>A0A369PUY6</accession>
<evidence type="ECO:0000313" key="8">
    <source>
        <dbReference type="Proteomes" id="UP000253961"/>
    </source>
</evidence>
<evidence type="ECO:0000256" key="3">
    <source>
        <dbReference type="ARBA" id="ARBA00022989"/>
    </source>
</evidence>
<dbReference type="Pfam" id="PF00924">
    <property type="entry name" value="MS_channel_2nd"/>
    <property type="match status" value="1"/>
</dbReference>
<dbReference type="RefSeq" id="WP_115402812.1">
    <property type="nucleotide sequence ID" value="NZ_QPKV01000004.1"/>
</dbReference>
<evidence type="ECO:0000256" key="4">
    <source>
        <dbReference type="ARBA" id="ARBA00023136"/>
    </source>
</evidence>
<keyword evidence="3 5" id="KW-1133">Transmembrane helix</keyword>
<feature type="transmembrane region" description="Helical" evidence="5">
    <location>
        <begin position="28"/>
        <end position="49"/>
    </location>
</feature>
<evidence type="ECO:0000256" key="1">
    <source>
        <dbReference type="ARBA" id="ARBA00004370"/>
    </source>
</evidence>
<sequence length="302" mass="34663">MNIPEFQSIFNELRNWLIGKGFSGSELIYSYFFIGLIGVTLFLFITIFITRQIFIGVVKSAKTKSDWQKALFEFRVFRAFALIFGAYIIYNAVPYVFIDFKNWRFYALIVAKIYMVLAVMFAINAFLNALVSIMETSKKYADKPIRSYKQVAKIVFYIVGFVLILSIILGESPLYVFGGFGAVTAVLILVFRDPILGFVASVQMSAIDLVRVGDWITVEKYGADGEVTEINLTTIKVRNWDKTVTIVPSYAIVSESFKNWRAMEESEGRRIKRHINIKISSIKFCDEDLINRLKSIDFLKDY</sequence>
<feature type="domain" description="Mechanosensitive ion channel MscS" evidence="6">
    <location>
        <begin position="193"/>
        <end position="261"/>
    </location>
</feature>
<dbReference type="GO" id="GO:0008381">
    <property type="term" value="F:mechanosensitive monoatomic ion channel activity"/>
    <property type="evidence" value="ECO:0007669"/>
    <property type="project" value="InterPro"/>
</dbReference>
<dbReference type="InterPro" id="IPR030192">
    <property type="entry name" value="YbdG"/>
</dbReference>
<feature type="transmembrane region" description="Helical" evidence="5">
    <location>
        <begin position="105"/>
        <end position="130"/>
    </location>
</feature>
<protein>
    <submittedName>
        <fullName evidence="7">Mechanosensitive ion channel family protein</fullName>
    </submittedName>
</protein>
<feature type="transmembrane region" description="Helical" evidence="5">
    <location>
        <begin position="151"/>
        <end position="168"/>
    </location>
</feature>
<dbReference type="InterPro" id="IPR006685">
    <property type="entry name" value="MscS_channel_2nd"/>
</dbReference>
<evidence type="ECO:0000256" key="5">
    <source>
        <dbReference type="SAM" id="Phobius"/>
    </source>
</evidence>
<comment type="subcellular location">
    <subcellularLocation>
        <location evidence="1">Membrane</location>
    </subcellularLocation>
</comment>
<keyword evidence="2 5" id="KW-0812">Transmembrane</keyword>
<dbReference type="AlphaFoldDB" id="A0A369PUY6"/>
<keyword evidence="8" id="KW-1185">Reference proteome</keyword>
<dbReference type="InterPro" id="IPR023408">
    <property type="entry name" value="MscS_beta-dom_sf"/>
</dbReference>
<evidence type="ECO:0000313" key="7">
    <source>
        <dbReference type="EMBL" id="RDC56080.1"/>
    </source>
</evidence>
<feature type="transmembrane region" description="Helical" evidence="5">
    <location>
        <begin position="70"/>
        <end position="93"/>
    </location>
</feature>
<dbReference type="OrthoDB" id="9775207at2"/>
<gene>
    <name evidence="7" type="ORF">DU508_10660</name>
</gene>
<dbReference type="SUPFAM" id="SSF50182">
    <property type="entry name" value="Sm-like ribonucleoproteins"/>
    <property type="match status" value="1"/>
</dbReference>
<comment type="caution">
    <text evidence="7">The sequence shown here is derived from an EMBL/GenBank/DDBJ whole genome shotgun (WGS) entry which is preliminary data.</text>
</comment>
<evidence type="ECO:0000259" key="6">
    <source>
        <dbReference type="Pfam" id="PF00924"/>
    </source>
</evidence>
<dbReference type="PANTHER" id="PTHR30414:SF0">
    <property type="entry name" value="MINICONDUCTANCE MECHANOSENSITIVE CHANNEL YBDG"/>
    <property type="match status" value="1"/>
</dbReference>
<proteinExistence type="predicted"/>
<dbReference type="Gene3D" id="2.30.30.60">
    <property type="match status" value="1"/>
</dbReference>
<keyword evidence="4 5" id="KW-0472">Membrane</keyword>
<organism evidence="7 8">
    <name type="scientific">Pedobacter chinensis</name>
    <dbReference type="NCBI Taxonomy" id="2282421"/>
    <lineage>
        <taxon>Bacteria</taxon>
        <taxon>Pseudomonadati</taxon>
        <taxon>Bacteroidota</taxon>
        <taxon>Sphingobacteriia</taxon>
        <taxon>Sphingobacteriales</taxon>
        <taxon>Sphingobacteriaceae</taxon>
        <taxon>Pedobacter</taxon>
    </lineage>
</organism>
<dbReference type="InterPro" id="IPR010920">
    <property type="entry name" value="LSM_dom_sf"/>
</dbReference>
<dbReference type="Proteomes" id="UP000253961">
    <property type="component" value="Unassembled WGS sequence"/>
</dbReference>
<dbReference type="EMBL" id="QPKV01000004">
    <property type="protein sequence ID" value="RDC56080.1"/>
    <property type="molecule type" value="Genomic_DNA"/>
</dbReference>
<evidence type="ECO:0000256" key="2">
    <source>
        <dbReference type="ARBA" id="ARBA00022692"/>
    </source>
</evidence>
<dbReference type="GO" id="GO:0071470">
    <property type="term" value="P:cellular response to osmotic stress"/>
    <property type="evidence" value="ECO:0007669"/>
    <property type="project" value="InterPro"/>
</dbReference>
<dbReference type="PANTHER" id="PTHR30414">
    <property type="entry name" value="MINICONDUCTANCE MECHANOSENSITIVE CHANNEL YBDG"/>
    <property type="match status" value="1"/>
</dbReference>
<feature type="transmembrane region" description="Helical" evidence="5">
    <location>
        <begin position="174"/>
        <end position="191"/>
    </location>
</feature>
<dbReference type="GO" id="GO:0005886">
    <property type="term" value="C:plasma membrane"/>
    <property type="evidence" value="ECO:0007669"/>
    <property type="project" value="TreeGrafter"/>
</dbReference>
<name>A0A369PUY6_9SPHI</name>
<reference evidence="7 8" key="1">
    <citation type="submission" date="2018-07" db="EMBL/GenBank/DDBJ databases">
        <title>Pedobacter sp. nov., isolated from soil.</title>
        <authorList>
            <person name="Zhou L.Y."/>
            <person name="Du Z.J."/>
        </authorList>
    </citation>
    <scope>NUCLEOTIDE SEQUENCE [LARGE SCALE GENOMIC DNA]</scope>
    <source>
        <strain evidence="7 8">JDX94</strain>
    </source>
</reference>